<dbReference type="OrthoDB" id="8828485at2"/>
<reference evidence="1 2" key="1">
    <citation type="submission" date="2008-06" db="EMBL/GenBank/DDBJ databases">
        <title>Complete sequence of Chloroherpeton thalassium ATCC 35110.</title>
        <authorList>
            <consortium name="US DOE Joint Genome Institute"/>
            <person name="Lucas S."/>
            <person name="Copeland A."/>
            <person name="Lapidus A."/>
            <person name="Glavina del Rio T."/>
            <person name="Dalin E."/>
            <person name="Tice H."/>
            <person name="Bruce D."/>
            <person name="Goodwin L."/>
            <person name="Pitluck S."/>
            <person name="Schmutz J."/>
            <person name="Larimer F."/>
            <person name="Land M."/>
            <person name="Hauser L."/>
            <person name="Kyrpides N."/>
            <person name="Mikhailova N."/>
            <person name="Liu Z."/>
            <person name="Li T."/>
            <person name="Zhao F."/>
            <person name="Overmann J."/>
            <person name="Bryant D.A."/>
            <person name="Richardson P."/>
        </authorList>
    </citation>
    <scope>NUCLEOTIDE SEQUENCE [LARGE SCALE GENOMIC DNA]</scope>
    <source>
        <strain evidence="2">ATCC 35110 / GB-78</strain>
    </source>
</reference>
<dbReference type="RefSeq" id="WP_012499514.1">
    <property type="nucleotide sequence ID" value="NC_011026.1"/>
</dbReference>
<evidence type="ECO:0000313" key="2">
    <source>
        <dbReference type="Proteomes" id="UP000001208"/>
    </source>
</evidence>
<protein>
    <submittedName>
        <fullName evidence="1">Uncharacterized protein</fullName>
    </submittedName>
</protein>
<sequence length="166" mass="18576">MPELATALSEIYSERIPETEQLIAIWINAFIPAQTTNARVVPAGAYKGQVSILGPFPWSGCFLSDNRDFSSDLDASVRMQSLVLVDFQHNPPAWKEFHRTGITVELLCYEGQVTCLRRAPNTQMQFAEIKAEKNFLSLRLRATAKNPCVEGAPDIAYYSQPSHPFV</sequence>
<evidence type="ECO:0000313" key="1">
    <source>
        <dbReference type="EMBL" id="ACF13430.1"/>
    </source>
</evidence>
<organism evidence="1 2">
    <name type="scientific">Chloroherpeton thalassium (strain ATCC 35110 / GB-78)</name>
    <dbReference type="NCBI Taxonomy" id="517418"/>
    <lineage>
        <taxon>Bacteria</taxon>
        <taxon>Pseudomonadati</taxon>
        <taxon>Chlorobiota</taxon>
        <taxon>Chlorobiia</taxon>
        <taxon>Chlorobiales</taxon>
        <taxon>Chloroherpetonaceae</taxon>
        <taxon>Chloroherpeton</taxon>
    </lineage>
</organism>
<dbReference type="HOGENOM" id="CLU_1599792_0_0_10"/>
<dbReference type="Proteomes" id="UP000001208">
    <property type="component" value="Chromosome"/>
</dbReference>
<dbReference type="AlphaFoldDB" id="B3QXF6"/>
<proteinExistence type="predicted"/>
<gene>
    <name evidence="1" type="ordered locus">Ctha_0965</name>
</gene>
<dbReference type="eggNOG" id="ENOG502ZG64">
    <property type="taxonomic scope" value="Bacteria"/>
</dbReference>
<accession>B3QXF6</accession>
<dbReference type="KEGG" id="cts:Ctha_0965"/>
<dbReference type="EMBL" id="CP001100">
    <property type="protein sequence ID" value="ACF13430.1"/>
    <property type="molecule type" value="Genomic_DNA"/>
</dbReference>
<name>B3QXF6_CHLT3</name>
<keyword evidence="2" id="KW-1185">Reference proteome</keyword>